<dbReference type="Proteomes" id="UP000245391">
    <property type="component" value="Unassembled WGS sequence"/>
</dbReference>
<reference evidence="5" key="1">
    <citation type="submission" date="2018-05" db="EMBL/GenBank/DDBJ databases">
        <title>Pedobacter paludis sp. nov., isolated from wetland soil.</title>
        <authorList>
            <person name="Zhang Y."/>
        </authorList>
    </citation>
    <scope>NUCLEOTIDE SEQUENCE [LARGE SCALE GENOMIC DNA]</scope>
    <source>
        <strain evidence="5">R-8</strain>
    </source>
</reference>
<dbReference type="Gene3D" id="3.40.50.2300">
    <property type="match status" value="1"/>
</dbReference>
<dbReference type="RefSeq" id="WP_109927861.1">
    <property type="nucleotide sequence ID" value="NZ_QGNY01000001.1"/>
</dbReference>
<keyword evidence="1 2" id="KW-0597">Phosphoprotein</keyword>
<dbReference type="InterPro" id="IPR001789">
    <property type="entry name" value="Sig_transdc_resp-reg_receiver"/>
</dbReference>
<evidence type="ECO:0000256" key="1">
    <source>
        <dbReference type="ARBA" id="ARBA00022553"/>
    </source>
</evidence>
<feature type="modified residue" description="4-aspartylphosphate" evidence="2">
    <location>
        <position position="52"/>
    </location>
</feature>
<proteinExistence type="predicted"/>
<sequence>MKRILVIDDDAQVHTLIPLIFEQCNYHIKSTLHIGNLEDLINEYKPDLIILDIMLGDVDGRYICTYLKSKPLFEAIPIILVSGIITEVDLQGCKPDAFITKPFNIDELIQQVDDLVYV</sequence>
<dbReference type="Pfam" id="PF00072">
    <property type="entry name" value="Response_reg"/>
    <property type="match status" value="1"/>
</dbReference>
<dbReference type="PANTHER" id="PTHR44591:SF3">
    <property type="entry name" value="RESPONSE REGULATORY DOMAIN-CONTAINING PROTEIN"/>
    <property type="match status" value="1"/>
</dbReference>
<comment type="caution">
    <text evidence="4">The sequence shown here is derived from an EMBL/GenBank/DDBJ whole genome shotgun (WGS) entry which is preliminary data.</text>
</comment>
<feature type="domain" description="Response regulatory" evidence="3">
    <location>
        <begin position="3"/>
        <end position="116"/>
    </location>
</feature>
<dbReference type="PANTHER" id="PTHR44591">
    <property type="entry name" value="STRESS RESPONSE REGULATOR PROTEIN 1"/>
    <property type="match status" value="1"/>
</dbReference>
<name>A0A317F278_9SPHI</name>
<dbReference type="SUPFAM" id="SSF52172">
    <property type="entry name" value="CheY-like"/>
    <property type="match status" value="1"/>
</dbReference>
<dbReference type="GO" id="GO:0000160">
    <property type="term" value="P:phosphorelay signal transduction system"/>
    <property type="evidence" value="ECO:0007669"/>
    <property type="project" value="InterPro"/>
</dbReference>
<evidence type="ECO:0000313" key="4">
    <source>
        <dbReference type="EMBL" id="PWS33274.1"/>
    </source>
</evidence>
<evidence type="ECO:0000313" key="5">
    <source>
        <dbReference type="Proteomes" id="UP000245391"/>
    </source>
</evidence>
<gene>
    <name evidence="4" type="ORF">DF947_01220</name>
</gene>
<evidence type="ECO:0000256" key="2">
    <source>
        <dbReference type="PROSITE-ProRule" id="PRU00169"/>
    </source>
</evidence>
<dbReference type="PROSITE" id="PS50110">
    <property type="entry name" value="RESPONSE_REGULATORY"/>
    <property type="match status" value="1"/>
</dbReference>
<dbReference type="OrthoDB" id="677887at2"/>
<dbReference type="InterPro" id="IPR011006">
    <property type="entry name" value="CheY-like_superfamily"/>
</dbReference>
<keyword evidence="5" id="KW-1185">Reference proteome</keyword>
<evidence type="ECO:0000259" key="3">
    <source>
        <dbReference type="PROSITE" id="PS50110"/>
    </source>
</evidence>
<organism evidence="4 5">
    <name type="scientific">Pedobacter paludis</name>
    <dbReference type="NCBI Taxonomy" id="2203212"/>
    <lineage>
        <taxon>Bacteria</taxon>
        <taxon>Pseudomonadati</taxon>
        <taxon>Bacteroidota</taxon>
        <taxon>Sphingobacteriia</taxon>
        <taxon>Sphingobacteriales</taxon>
        <taxon>Sphingobacteriaceae</taxon>
        <taxon>Pedobacter</taxon>
    </lineage>
</organism>
<dbReference type="InterPro" id="IPR050595">
    <property type="entry name" value="Bact_response_regulator"/>
</dbReference>
<dbReference type="SMART" id="SM00448">
    <property type="entry name" value="REC"/>
    <property type="match status" value="1"/>
</dbReference>
<accession>A0A317F278</accession>
<dbReference type="AlphaFoldDB" id="A0A317F278"/>
<dbReference type="EMBL" id="QGNY01000001">
    <property type="protein sequence ID" value="PWS33274.1"/>
    <property type="molecule type" value="Genomic_DNA"/>
</dbReference>
<protein>
    <submittedName>
        <fullName evidence="4">Response regulator</fullName>
    </submittedName>
</protein>